<reference evidence="2 3" key="1">
    <citation type="submission" date="2019-04" db="EMBL/GenBank/DDBJ databases">
        <title>Chitiniphilus eburnea sp. nov., a novel chitinolytic bacterium isolated from aquaculture sludge.</title>
        <authorList>
            <person name="Sheng M."/>
        </authorList>
    </citation>
    <scope>NUCLEOTIDE SEQUENCE [LARGE SCALE GENOMIC DNA]</scope>
    <source>
        <strain evidence="2 3">HX-2-15</strain>
    </source>
</reference>
<dbReference type="AlphaFoldDB" id="A0A4V5MR89"/>
<gene>
    <name evidence="2" type="ORF">FAZ21_06330</name>
</gene>
<feature type="chain" id="PRO_5020883115" description="Lipoprotein" evidence="1">
    <location>
        <begin position="20"/>
        <end position="151"/>
    </location>
</feature>
<evidence type="ECO:0000256" key="1">
    <source>
        <dbReference type="SAM" id="SignalP"/>
    </source>
</evidence>
<accession>A0A4V5MR89</accession>
<evidence type="ECO:0008006" key="4">
    <source>
        <dbReference type="Google" id="ProtNLM"/>
    </source>
</evidence>
<dbReference type="RefSeq" id="WP_136772441.1">
    <property type="nucleotide sequence ID" value="NZ_CP156074.1"/>
</dbReference>
<dbReference type="OrthoDB" id="8591566at2"/>
<feature type="signal peptide" evidence="1">
    <location>
        <begin position="1"/>
        <end position="19"/>
    </location>
</feature>
<comment type="caution">
    <text evidence="2">The sequence shown here is derived from an EMBL/GenBank/DDBJ whole genome shotgun (WGS) entry which is preliminary data.</text>
</comment>
<protein>
    <recommendedName>
        <fullName evidence="4">Lipoprotein</fullName>
    </recommendedName>
</protein>
<evidence type="ECO:0000313" key="3">
    <source>
        <dbReference type="Proteomes" id="UP000310016"/>
    </source>
</evidence>
<evidence type="ECO:0000313" key="2">
    <source>
        <dbReference type="EMBL" id="TJZ75528.1"/>
    </source>
</evidence>
<keyword evidence="1" id="KW-0732">Signal</keyword>
<name>A0A4V5MR89_9NEIS</name>
<organism evidence="2 3">
    <name type="scientific">Chitiniphilus eburneus</name>
    <dbReference type="NCBI Taxonomy" id="2571148"/>
    <lineage>
        <taxon>Bacteria</taxon>
        <taxon>Pseudomonadati</taxon>
        <taxon>Pseudomonadota</taxon>
        <taxon>Betaproteobacteria</taxon>
        <taxon>Neisseriales</taxon>
        <taxon>Chitinibacteraceae</taxon>
        <taxon>Chitiniphilus</taxon>
    </lineage>
</organism>
<sequence>MKKVLLGLFMAMSALAAFADTPLVEQPPIEFDPIPAEAVAKLIPAAVAGRGWITRQTAPGHIEAKIDRTKFWVAVDIAYTDRNVTITYAGSENFNYREAMGGQPTMIHNKYINWTRNMAADIRRAILTYQASALPAPVATPAPVTTKALDE</sequence>
<proteinExistence type="predicted"/>
<dbReference type="Proteomes" id="UP000310016">
    <property type="component" value="Unassembled WGS sequence"/>
</dbReference>
<keyword evidence="3" id="KW-1185">Reference proteome</keyword>
<dbReference type="EMBL" id="SUMF01000004">
    <property type="protein sequence ID" value="TJZ75528.1"/>
    <property type="molecule type" value="Genomic_DNA"/>
</dbReference>